<keyword evidence="4" id="KW-1133">Transmembrane helix</keyword>
<dbReference type="Pfam" id="PF11807">
    <property type="entry name" value="UstYa"/>
    <property type="match status" value="1"/>
</dbReference>
<evidence type="ECO:0000313" key="11">
    <source>
        <dbReference type="Proteomes" id="UP001301769"/>
    </source>
</evidence>
<keyword evidence="3" id="KW-0812">Transmembrane</keyword>
<keyword evidence="6" id="KW-0843">Virulence</keyword>
<feature type="non-terminal residue" evidence="10">
    <location>
        <position position="1"/>
    </location>
</feature>
<dbReference type="PANTHER" id="PTHR33365:SF11">
    <property type="entry name" value="TAT PATHWAY SIGNAL SEQUENCE"/>
    <property type="match status" value="1"/>
</dbReference>
<reference evidence="10" key="2">
    <citation type="submission" date="2023-05" db="EMBL/GenBank/DDBJ databases">
        <authorList>
            <consortium name="Lawrence Berkeley National Laboratory"/>
            <person name="Steindorff A."/>
            <person name="Hensen N."/>
            <person name="Bonometti L."/>
            <person name="Westerberg I."/>
            <person name="Brannstrom I.O."/>
            <person name="Guillou S."/>
            <person name="Cros-Aarteil S."/>
            <person name="Calhoun S."/>
            <person name="Haridas S."/>
            <person name="Kuo A."/>
            <person name="Mondo S."/>
            <person name="Pangilinan J."/>
            <person name="Riley R."/>
            <person name="Labutti K."/>
            <person name="Andreopoulos B."/>
            <person name="Lipzen A."/>
            <person name="Chen C."/>
            <person name="Yanf M."/>
            <person name="Daum C."/>
            <person name="Ng V."/>
            <person name="Clum A."/>
            <person name="Ohm R."/>
            <person name="Martin F."/>
            <person name="Silar P."/>
            <person name="Natvig D."/>
            <person name="Lalanne C."/>
            <person name="Gautier V."/>
            <person name="Ament-Velasquez S.L."/>
            <person name="Kruys A."/>
            <person name="Hutchinson M.I."/>
            <person name="Powell A.J."/>
            <person name="Barry K."/>
            <person name="Miller A.N."/>
            <person name="Grigoriev I.V."/>
            <person name="Debuchy R."/>
            <person name="Gladieux P."/>
            <person name="Thoren M.H."/>
            <person name="Johannesson H."/>
        </authorList>
    </citation>
    <scope>NUCLEOTIDE SEQUENCE</scope>
    <source>
        <strain evidence="10">PSN293</strain>
    </source>
</reference>
<accession>A0AAN7AZ26</accession>
<comment type="pathway">
    <text evidence="2">Mycotoxin biosynthesis.</text>
</comment>
<keyword evidence="11" id="KW-1185">Reference proteome</keyword>
<keyword evidence="7" id="KW-0472">Membrane</keyword>
<dbReference type="EMBL" id="MU858361">
    <property type="protein sequence ID" value="KAK4206721.1"/>
    <property type="molecule type" value="Genomic_DNA"/>
</dbReference>
<evidence type="ECO:0000256" key="8">
    <source>
        <dbReference type="ARBA" id="ARBA00023180"/>
    </source>
</evidence>
<dbReference type="AlphaFoldDB" id="A0AAN7AZ26"/>
<evidence type="ECO:0000256" key="4">
    <source>
        <dbReference type="ARBA" id="ARBA00022989"/>
    </source>
</evidence>
<evidence type="ECO:0000313" key="10">
    <source>
        <dbReference type="EMBL" id="KAK4206721.1"/>
    </source>
</evidence>
<evidence type="ECO:0000256" key="9">
    <source>
        <dbReference type="ARBA" id="ARBA00035112"/>
    </source>
</evidence>
<protein>
    <submittedName>
        <fullName evidence="10">Uncharacterized protein</fullName>
    </submittedName>
</protein>
<dbReference type="Proteomes" id="UP001301769">
    <property type="component" value="Unassembled WGS sequence"/>
</dbReference>
<reference evidence="10" key="1">
    <citation type="journal article" date="2023" name="Mol. Phylogenet. Evol.">
        <title>Genome-scale phylogeny and comparative genomics of the fungal order Sordariales.</title>
        <authorList>
            <person name="Hensen N."/>
            <person name="Bonometti L."/>
            <person name="Westerberg I."/>
            <person name="Brannstrom I.O."/>
            <person name="Guillou S."/>
            <person name="Cros-Aarteil S."/>
            <person name="Calhoun S."/>
            <person name="Haridas S."/>
            <person name="Kuo A."/>
            <person name="Mondo S."/>
            <person name="Pangilinan J."/>
            <person name="Riley R."/>
            <person name="LaButti K."/>
            <person name="Andreopoulos B."/>
            <person name="Lipzen A."/>
            <person name="Chen C."/>
            <person name="Yan M."/>
            <person name="Daum C."/>
            <person name="Ng V."/>
            <person name="Clum A."/>
            <person name="Steindorff A."/>
            <person name="Ohm R.A."/>
            <person name="Martin F."/>
            <person name="Silar P."/>
            <person name="Natvig D.O."/>
            <person name="Lalanne C."/>
            <person name="Gautier V."/>
            <person name="Ament-Velasquez S.L."/>
            <person name="Kruys A."/>
            <person name="Hutchinson M.I."/>
            <person name="Powell A.J."/>
            <person name="Barry K."/>
            <person name="Miller A.N."/>
            <person name="Grigoriev I.V."/>
            <person name="Debuchy R."/>
            <person name="Gladieux P."/>
            <person name="Hiltunen Thoren M."/>
            <person name="Johannesson H."/>
        </authorList>
    </citation>
    <scope>NUCLEOTIDE SEQUENCE</scope>
    <source>
        <strain evidence="10">PSN293</strain>
    </source>
</reference>
<comment type="subcellular location">
    <subcellularLocation>
        <location evidence="1">Membrane</location>
        <topology evidence="1">Single-pass membrane protein</topology>
    </subcellularLocation>
</comment>
<evidence type="ECO:0000256" key="7">
    <source>
        <dbReference type="ARBA" id="ARBA00023136"/>
    </source>
</evidence>
<name>A0AAN7AZ26_9PEZI</name>
<gene>
    <name evidence="10" type="ORF">QBC37DRAFT_300214</name>
</gene>
<evidence type="ECO:0000256" key="2">
    <source>
        <dbReference type="ARBA" id="ARBA00004685"/>
    </source>
</evidence>
<comment type="caution">
    <text evidence="10">The sequence shown here is derived from an EMBL/GenBank/DDBJ whole genome shotgun (WGS) entry which is preliminary data.</text>
</comment>
<sequence length="163" mass="18739">VRPYAFADDDRFRNLDTLNKVESAWVAIFPRNGFVHLSSPEKYNLSPNPGVPINSVLQSKPNAYIISAYHQLHCLMLLHRFHAQENTKEKDKRPLLDDDEVNHAEHCFIYLRQGVLCSGDITLEQPDNDDLHIGHNPLHGWGTEHVCRDWDVLGEWAEENAAF</sequence>
<dbReference type="PANTHER" id="PTHR33365">
    <property type="entry name" value="YALI0B05434P"/>
    <property type="match status" value="1"/>
</dbReference>
<dbReference type="InterPro" id="IPR021765">
    <property type="entry name" value="UstYa-like"/>
</dbReference>
<dbReference type="GO" id="GO:0016020">
    <property type="term" value="C:membrane"/>
    <property type="evidence" value="ECO:0007669"/>
    <property type="project" value="UniProtKB-SubCell"/>
</dbReference>
<proteinExistence type="inferred from homology"/>
<evidence type="ECO:0000256" key="1">
    <source>
        <dbReference type="ARBA" id="ARBA00004167"/>
    </source>
</evidence>
<dbReference type="GO" id="GO:0016491">
    <property type="term" value="F:oxidoreductase activity"/>
    <property type="evidence" value="ECO:0007669"/>
    <property type="project" value="UniProtKB-KW"/>
</dbReference>
<organism evidence="10 11">
    <name type="scientific">Rhypophila decipiens</name>
    <dbReference type="NCBI Taxonomy" id="261697"/>
    <lineage>
        <taxon>Eukaryota</taxon>
        <taxon>Fungi</taxon>
        <taxon>Dikarya</taxon>
        <taxon>Ascomycota</taxon>
        <taxon>Pezizomycotina</taxon>
        <taxon>Sordariomycetes</taxon>
        <taxon>Sordariomycetidae</taxon>
        <taxon>Sordariales</taxon>
        <taxon>Naviculisporaceae</taxon>
        <taxon>Rhypophila</taxon>
    </lineage>
</organism>
<evidence type="ECO:0000256" key="5">
    <source>
        <dbReference type="ARBA" id="ARBA00023002"/>
    </source>
</evidence>
<keyword evidence="5" id="KW-0560">Oxidoreductase</keyword>
<keyword evidence="8" id="KW-0325">Glycoprotein</keyword>
<evidence type="ECO:0000256" key="3">
    <source>
        <dbReference type="ARBA" id="ARBA00022692"/>
    </source>
</evidence>
<evidence type="ECO:0000256" key="6">
    <source>
        <dbReference type="ARBA" id="ARBA00023026"/>
    </source>
</evidence>
<dbReference type="GO" id="GO:0043386">
    <property type="term" value="P:mycotoxin biosynthetic process"/>
    <property type="evidence" value="ECO:0007669"/>
    <property type="project" value="InterPro"/>
</dbReference>
<comment type="similarity">
    <text evidence="9">Belongs to the ustYa family.</text>
</comment>